<feature type="compositionally biased region" description="Polar residues" evidence="1">
    <location>
        <begin position="1"/>
        <end position="12"/>
    </location>
</feature>
<evidence type="ECO:0000256" key="1">
    <source>
        <dbReference type="SAM" id="MobiDB-lite"/>
    </source>
</evidence>
<feature type="region of interest" description="Disordered" evidence="1">
    <location>
        <begin position="151"/>
        <end position="183"/>
    </location>
</feature>
<organism evidence="2 3">
    <name type="scientific">Cerrena zonata</name>
    <dbReference type="NCBI Taxonomy" id="2478898"/>
    <lineage>
        <taxon>Eukaryota</taxon>
        <taxon>Fungi</taxon>
        <taxon>Dikarya</taxon>
        <taxon>Basidiomycota</taxon>
        <taxon>Agaricomycotina</taxon>
        <taxon>Agaricomycetes</taxon>
        <taxon>Polyporales</taxon>
        <taxon>Cerrenaceae</taxon>
        <taxon>Cerrena</taxon>
    </lineage>
</organism>
<evidence type="ECO:0000313" key="3">
    <source>
        <dbReference type="Proteomes" id="UP001385951"/>
    </source>
</evidence>
<feature type="region of interest" description="Disordered" evidence="1">
    <location>
        <begin position="73"/>
        <end position="133"/>
    </location>
</feature>
<feature type="region of interest" description="Disordered" evidence="1">
    <location>
        <begin position="1"/>
        <end position="46"/>
    </location>
</feature>
<accession>A0AAW0FHK1</accession>
<feature type="compositionally biased region" description="Basic residues" evidence="1">
    <location>
        <begin position="13"/>
        <end position="26"/>
    </location>
</feature>
<evidence type="ECO:0000313" key="2">
    <source>
        <dbReference type="EMBL" id="KAK7677604.1"/>
    </source>
</evidence>
<dbReference type="AlphaFoldDB" id="A0AAW0FHK1"/>
<feature type="compositionally biased region" description="Low complexity" evidence="1">
    <location>
        <begin position="28"/>
        <end position="39"/>
    </location>
</feature>
<dbReference type="EMBL" id="JASBNA010000085">
    <property type="protein sequence ID" value="KAK7677604.1"/>
    <property type="molecule type" value="Genomic_DNA"/>
</dbReference>
<proteinExistence type="predicted"/>
<gene>
    <name evidence="2" type="ORF">QCA50_019415</name>
</gene>
<feature type="compositionally biased region" description="Basic and acidic residues" evidence="1">
    <location>
        <begin position="74"/>
        <end position="84"/>
    </location>
</feature>
<comment type="caution">
    <text evidence="2">The sequence shown here is derived from an EMBL/GenBank/DDBJ whole genome shotgun (WGS) entry which is preliminary data.</text>
</comment>
<keyword evidence="3" id="KW-1185">Reference proteome</keyword>
<sequence length="183" mass="19958">MASSRNCATPSLKTRKHSSTKPKKVPKTAASLSRATRATPSLDDPAFVPMFDRPFVIYGLNNEPYIVNARPCHNTREVSPHPDDASPSLTGSTDGDEAYDQAYNEGQSNGNEICSQTSNENVPSDHSSLRPSTEVDLASYCRGIEVGKMMAHSGSSVGPNLARNRRRRAAKKLKKQQDAMHQT</sequence>
<reference evidence="2 3" key="1">
    <citation type="submission" date="2022-09" db="EMBL/GenBank/DDBJ databases">
        <authorList>
            <person name="Palmer J.M."/>
        </authorList>
    </citation>
    <scope>NUCLEOTIDE SEQUENCE [LARGE SCALE GENOMIC DNA]</scope>
    <source>
        <strain evidence="2 3">DSM 7382</strain>
    </source>
</reference>
<dbReference type="Proteomes" id="UP001385951">
    <property type="component" value="Unassembled WGS sequence"/>
</dbReference>
<feature type="compositionally biased region" description="Basic residues" evidence="1">
    <location>
        <begin position="163"/>
        <end position="174"/>
    </location>
</feature>
<feature type="compositionally biased region" description="Polar residues" evidence="1">
    <location>
        <begin position="104"/>
        <end position="131"/>
    </location>
</feature>
<protein>
    <submittedName>
        <fullName evidence="2">Uncharacterized protein</fullName>
    </submittedName>
</protein>
<name>A0AAW0FHK1_9APHY</name>